<keyword evidence="3" id="KW-1185">Reference proteome</keyword>
<evidence type="ECO:0000256" key="1">
    <source>
        <dbReference type="SAM" id="MobiDB-lite"/>
    </source>
</evidence>
<protein>
    <submittedName>
        <fullName evidence="2">Uncharacterized protein</fullName>
    </submittedName>
</protein>
<sequence>MKTELDYCLLTYTCDCAATIASTEDHDEEQSSEREPFEFGRCRIVERQNFDRDCDDPLCKCKDSAESRKKEVHRLIRQIQSRCRENSTAYIKLGQRYHSCLLRARMRLSNSKLCAPAHEQFAISTTPRRDDPFFKLDGKVQSLLFGPRIAIQDVEDVHILKLAMRVVNKALFLSCLKAEMMLSRVGVNAIVAAERKEFGPVTPRGEVKSKGLPQKDSASGKEQKHTLPLPRKLSLPDDEAFSGKSINHPLSSCRSSPQKSSGSAATATHTEAARLNTMTSTSKEAVVVTLACPHFAVFPAGSYRAFTEALARDDFIKWQDLLHTHSESRRSLDGLWKYSPTVLIPTEYHCGRNECILYPGRWPRELGKILVGLNEFWEHRKSLYLQMGEEYFDMVLLLPASAIDGQTSLMAHKQFVVETRQWTQDPFFESWREAATAIEAAMLTAGRDSLANTQDALRCLIRGMPNFLRMTNDIWELKELVAEHSEQLRAQSVTAQQRSRHGRFPVQSDLAVRKEAFAHAARKTCEKRMEGFEDFGVKAMSVPDRESKEQPEEEELPIGYPRPSVDVNVAENVIDAMDWY</sequence>
<organism evidence="2 3">
    <name type="scientific">Zasmidium cellare ATCC 36951</name>
    <dbReference type="NCBI Taxonomy" id="1080233"/>
    <lineage>
        <taxon>Eukaryota</taxon>
        <taxon>Fungi</taxon>
        <taxon>Dikarya</taxon>
        <taxon>Ascomycota</taxon>
        <taxon>Pezizomycotina</taxon>
        <taxon>Dothideomycetes</taxon>
        <taxon>Dothideomycetidae</taxon>
        <taxon>Mycosphaerellales</taxon>
        <taxon>Mycosphaerellaceae</taxon>
        <taxon>Zasmidium</taxon>
    </lineage>
</organism>
<accession>A0A6A6BUU7</accession>
<gene>
    <name evidence="2" type="ORF">M409DRAFT_61543</name>
</gene>
<dbReference type="AlphaFoldDB" id="A0A6A6BUU7"/>
<feature type="region of interest" description="Disordered" evidence="1">
    <location>
        <begin position="540"/>
        <end position="563"/>
    </location>
</feature>
<reference evidence="2" key="1">
    <citation type="journal article" date="2020" name="Stud. Mycol.">
        <title>101 Dothideomycetes genomes: a test case for predicting lifestyles and emergence of pathogens.</title>
        <authorList>
            <person name="Haridas S."/>
            <person name="Albert R."/>
            <person name="Binder M."/>
            <person name="Bloem J."/>
            <person name="Labutti K."/>
            <person name="Salamov A."/>
            <person name="Andreopoulos B."/>
            <person name="Baker S."/>
            <person name="Barry K."/>
            <person name="Bills G."/>
            <person name="Bluhm B."/>
            <person name="Cannon C."/>
            <person name="Castanera R."/>
            <person name="Culley D."/>
            <person name="Daum C."/>
            <person name="Ezra D."/>
            <person name="Gonzalez J."/>
            <person name="Henrissat B."/>
            <person name="Kuo A."/>
            <person name="Liang C."/>
            <person name="Lipzen A."/>
            <person name="Lutzoni F."/>
            <person name="Magnuson J."/>
            <person name="Mondo S."/>
            <person name="Nolan M."/>
            <person name="Ohm R."/>
            <person name="Pangilinan J."/>
            <person name="Park H.-J."/>
            <person name="Ramirez L."/>
            <person name="Alfaro M."/>
            <person name="Sun H."/>
            <person name="Tritt A."/>
            <person name="Yoshinaga Y."/>
            <person name="Zwiers L.-H."/>
            <person name="Turgeon B."/>
            <person name="Goodwin S."/>
            <person name="Spatafora J."/>
            <person name="Crous P."/>
            <person name="Grigoriev I."/>
        </authorList>
    </citation>
    <scope>NUCLEOTIDE SEQUENCE</scope>
    <source>
        <strain evidence="2">ATCC 36951</strain>
    </source>
</reference>
<evidence type="ECO:0000313" key="3">
    <source>
        <dbReference type="Proteomes" id="UP000799537"/>
    </source>
</evidence>
<proteinExistence type="predicted"/>
<dbReference type="EMBL" id="ML993656">
    <property type="protein sequence ID" value="KAF2158567.1"/>
    <property type="molecule type" value="Genomic_DNA"/>
</dbReference>
<feature type="region of interest" description="Disordered" evidence="1">
    <location>
        <begin position="201"/>
        <end position="268"/>
    </location>
</feature>
<dbReference type="GeneID" id="54568064"/>
<dbReference type="Proteomes" id="UP000799537">
    <property type="component" value="Unassembled WGS sequence"/>
</dbReference>
<evidence type="ECO:0000313" key="2">
    <source>
        <dbReference type="EMBL" id="KAF2158567.1"/>
    </source>
</evidence>
<dbReference type="RefSeq" id="XP_033659456.1">
    <property type="nucleotide sequence ID" value="XM_033814792.1"/>
</dbReference>
<feature type="compositionally biased region" description="Polar residues" evidence="1">
    <location>
        <begin position="244"/>
        <end position="268"/>
    </location>
</feature>
<name>A0A6A6BUU7_ZASCE</name>